<dbReference type="EMBL" id="JBHULD010000018">
    <property type="protein sequence ID" value="MFD2556645.1"/>
    <property type="molecule type" value="Genomic_DNA"/>
</dbReference>
<comment type="caution">
    <text evidence="1">The sequence shown here is derived from an EMBL/GenBank/DDBJ whole genome shotgun (WGS) entry which is preliminary data.</text>
</comment>
<name>A0ABW5L8G2_9SPHI</name>
<evidence type="ECO:0000313" key="1">
    <source>
        <dbReference type="EMBL" id="MFD2556645.1"/>
    </source>
</evidence>
<dbReference type="InterPro" id="IPR032299">
    <property type="entry name" value="DUF4843"/>
</dbReference>
<evidence type="ECO:0000313" key="2">
    <source>
        <dbReference type="Proteomes" id="UP001597440"/>
    </source>
</evidence>
<dbReference type="Pfam" id="PF16132">
    <property type="entry name" value="DUF4843"/>
    <property type="match status" value="1"/>
</dbReference>
<proteinExistence type="predicted"/>
<accession>A0ABW5L8G2</accession>
<reference evidence="2" key="1">
    <citation type="journal article" date="2019" name="Int. J. Syst. Evol. Microbiol.">
        <title>The Global Catalogue of Microorganisms (GCM) 10K type strain sequencing project: providing services to taxonomists for standard genome sequencing and annotation.</title>
        <authorList>
            <consortium name="The Broad Institute Genomics Platform"/>
            <consortium name="The Broad Institute Genome Sequencing Center for Infectious Disease"/>
            <person name="Wu L."/>
            <person name="Ma J."/>
        </authorList>
    </citation>
    <scope>NUCLEOTIDE SEQUENCE [LARGE SCALE GENOMIC DNA]</scope>
    <source>
        <strain evidence="2">KCTC 52298</strain>
    </source>
</reference>
<protein>
    <submittedName>
        <fullName evidence="1">DUF4843 domain-containing protein</fullName>
    </submittedName>
</protein>
<organism evidence="1 2">
    <name type="scientific">Sphingobacterium tabacisoli</name>
    <dbReference type="NCBI Taxonomy" id="2044855"/>
    <lineage>
        <taxon>Bacteria</taxon>
        <taxon>Pseudomonadati</taxon>
        <taxon>Bacteroidota</taxon>
        <taxon>Sphingobacteriia</taxon>
        <taxon>Sphingobacteriales</taxon>
        <taxon>Sphingobacteriaceae</taxon>
        <taxon>Sphingobacterium</taxon>
    </lineage>
</organism>
<gene>
    <name evidence="1" type="ORF">ACFSQW_19780</name>
</gene>
<keyword evidence="2" id="KW-1185">Reference proteome</keyword>
<dbReference type="RefSeq" id="WP_210352319.1">
    <property type="nucleotide sequence ID" value="NZ_JAEQMU010000001.1"/>
</dbReference>
<dbReference type="PROSITE" id="PS51257">
    <property type="entry name" value="PROKAR_LIPOPROTEIN"/>
    <property type="match status" value="1"/>
</dbReference>
<dbReference type="Proteomes" id="UP001597440">
    <property type="component" value="Unassembled WGS sequence"/>
</dbReference>
<sequence length="254" mass="28478">MYRCKLIISSFFLSLFIFFGCKKNEQDPFFNGATALSISGDAKQGAVGDSLIFSFGVLNSDVTDTLIKLHVRAIGAPVDKDRQFVLSVNPQLSDAQSDEYEIEKNFIIPANSLSAIVPIRIKRSARTESASATLVMDVSVNENFIPGPKLEIVGQPTSGPRFTLRWTSQLTKPAAWDDFPYAALYFCLGEYSKTKHQIIIDATGITTYDDVMAVSDRWYYIYNKCLEWLNTYNQAHPDAPLRDENGDIVEFPIF</sequence>